<organism evidence="2 3">
    <name type="scientific">Morella rubra</name>
    <name type="common">Chinese bayberry</name>
    <dbReference type="NCBI Taxonomy" id="262757"/>
    <lineage>
        <taxon>Eukaryota</taxon>
        <taxon>Viridiplantae</taxon>
        <taxon>Streptophyta</taxon>
        <taxon>Embryophyta</taxon>
        <taxon>Tracheophyta</taxon>
        <taxon>Spermatophyta</taxon>
        <taxon>Magnoliopsida</taxon>
        <taxon>eudicotyledons</taxon>
        <taxon>Gunneridae</taxon>
        <taxon>Pentapetalae</taxon>
        <taxon>rosids</taxon>
        <taxon>fabids</taxon>
        <taxon>Fagales</taxon>
        <taxon>Myricaceae</taxon>
        <taxon>Morella</taxon>
    </lineage>
</organism>
<dbReference type="EMBL" id="RXIC02000023">
    <property type="protein sequence ID" value="KAB1212341.1"/>
    <property type="molecule type" value="Genomic_DNA"/>
</dbReference>
<evidence type="ECO:0000256" key="1">
    <source>
        <dbReference type="SAM" id="MobiDB-lite"/>
    </source>
</evidence>
<dbReference type="Proteomes" id="UP000516437">
    <property type="component" value="Chromosome 5"/>
</dbReference>
<dbReference type="AlphaFoldDB" id="A0A6A1VHV0"/>
<name>A0A6A1VHV0_9ROSI</name>
<protein>
    <submittedName>
        <fullName evidence="2">Uncharacterized protein</fullName>
    </submittedName>
</protein>
<comment type="caution">
    <text evidence="2">The sequence shown here is derived from an EMBL/GenBank/DDBJ whole genome shotgun (WGS) entry which is preliminary data.</text>
</comment>
<proteinExistence type="predicted"/>
<accession>A0A6A1VHV0</accession>
<gene>
    <name evidence="2" type="ORF">CJ030_MR5G025109</name>
</gene>
<feature type="region of interest" description="Disordered" evidence="1">
    <location>
        <begin position="85"/>
        <end position="113"/>
    </location>
</feature>
<keyword evidence="3" id="KW-1185">Reference proteome</keyword>
<evidence type="ECO:0000313" key="2">
    <source>
        <dbReference type="EMBL" id="KAB1212341.1"/>
    </source>
</evidence>
<reference evidence="2 3" key="1">
    <citation type="journal article" date="2019" name="Plant Biotechnol. J.">
        <title>The red bayberry genome and genetic basis of sex determination.</title>
        <authorList>
            <person name="Jia H.M."/>
            <person name="Jia H.J."/>
            <person name="Cai Q.L."/>
            <person name="Wang Y."/>
            <person name="Zhao H.B."/>
            <person name="Yang W.F."/>
            <person name="Wang G.Y."/>
            <person name="Li Y.H."/>
            <person name="Zhan D.L."/>
            <person name="Shen Y.T."/>
            <person name="Niu Q.F."/>
            <person name="Chang L."/>
            <person name="Qiu J."/>
            <person name="Zhao L."/>
            <person name="Xie H.B."/>
            <person name="Fu W.Y."/>
            <person name="Jin J."/>
            <person name="Li X.W."/>
            <person name="Jiao Y."/>
            <person name="Zhou C.C."/>
            <person name="Tu T."/>
            <person name="Chai C.Y."/>
            <person name="Gao J.L."/>
            <person name="Fan L.J."/>
            <person name="van de Weg E."/>
            <person name="Wang J.Y."/>
            <person name="Gao Z.S."/>
        </authorList>
    </citation>
    <scope>NUCLEOTIDE SEQUENCE [LARGE SCALE GENOMIC DNA]</scope>
    <source>
        <tissue evidence="2">Leaves</tissue>
    </source>
</reference>
<sequence length="139" mass="16041">MPHPNEWPHADVTPIEPLTVRSIPRCPRKVRVRAPNEPQQPSMLLVVDCLIRLDHRKKELHYNRQKGAEKGGQNNHRSQLVIRSRRNHINHHSQCSYDDQLERGMHPRQPQGKNCLKQGQELRVGPSRCNSLGAHQGNL</sequence>
<evidence type="ECO:0000313" key="3">
    <source>
        <dbReference type="Proteomes" id="UP000516437"/>
    </source>
</evidence>